<dbReference type="Proteomes" id="UP000827872">
    <property type="component" value="Linkage Group LG08"/>
</dbReference>
<accession>A0ACB8F8X6</accession>
<reference evidence="1" key="1">
    <citation type="submission" date="2021-08" db="EMBL/GenBank/DDBJ databases">
        <title>The first chromosome-level gecko genome reveals the dynamic sex chromosomes of Neotropical dwarf geckos (Sphaerodactylidae: Sphaerodactylus).</title>
        <authorList>
            <person name="Pinto B.J."/>
            <person name="Keating S.E."/>
            <person name="Gamble T."/>
        </authorList>
    </citation>
    <scope>NUCLEOTIDE SEQUENCE</scope>
    <source>
        <strain evidence="1">TG3544</strain>
    </source>
</reference>
<protein>
    <submittedName>
        <fullName evidence="1">Uncharacterized protein</fullName>
    </submittedName>
</protein>
<name>A0ACB8F8X6_9SAUR</name>
<gene>
    <name evidence="1" type="ORF">K3G42_014306</name>
</gene>
<organism evidence="1 2">
    <name type="scientific">Sphaerodactylus townsendi</name>
    <dbReference type="NCBI Taxonomy" id="933632"/>
    <lineage>
        <taxon>Eukaryota</taxon>
        <taxon>Metazoa</taxon>
        <taxon>Chordata</taxon>
        <taxon>Craniata</taxon>
        <taxon>Vertebrata</taxon>
        <taxon>Euteleostomi</taxon>
        <taxon>Lepidosauria</taxon>
        <taxon>Squamata</taxon>
        <taxon>Bifurcata</taxon>
        <taxon>Gekkota</taxon>
        <taxon>Sphaerodactylidae</taxon>
        <taxon>Sphaerodactylus</taxon>
    </lineage>
</organism>
<evidence type="ECO:0000313" key="1">
    <source>
        <dbReference type="EMBL" id="KAH8001712.1"/>
    </source>
</evidence>
<dbReference type="EMBL" id="CM037621">
    <property type="protein sequence ID" value="KAH8001712.1"/>
    <property type="molecule type" value="Genomic_DNA"/>
</dbReference>
<evidence type="ECO:0000313" key="2">
    <source>
        <dbReference type="Proteomes" id="UP000827872"/>
    </source>
</evidence>
<sequence length="317" mass="32708">MEVGLGGATSSISWLAGGGGGALERSPQGRRASVPETSPRHLFSFQGQLSPPPAHPRAGVPAASEPGLERGGPASGCRGGRFTCAFVPAAAPGSLHGVGLVDLPGGLRAAGLEVPARQPQHRPRSPRESPQRVSLLLSPGLGGGAPPLSLGSLRAHPHPQEGRGPVLSREVEVPAGPSPREVTAGTLGARDWRGHERHWRCTPTCCPEEDEGLEQEEQHLRPVPQERPRQAEADRDGGEAAARPGERHGPAAPLSRPPKGPPHHEGTARPSAASPVPARPGRAASPLGEPGGAGRRGAQGPEPAAGLYRRLRATHRG</sequence>
<comment type="caution">
    <text evidence="1">The sequence shown here is derived from an EMBL/GenBank/DDBJ whole genome shotgun (WGS) entry which is preliminary data.</text>
</comment>
<proteinExistence type="predicted"/>
<keyword evidence="2" id="KW-1185">Reference proteome</keyword>